<reference evidence="2" key="1">
    <citation type="submission" date="2021-02" db="EMBL/GenBank/DDBJ databases">
        <authorList>
            <person name="Nieuwenhuis M."/>
            <person name="Van De Peppel L.J.J."/>
        </authorList>
    </citation>
    <scope>NUCLEOTIDE SEQUENCE</scope>
    <source>
        <strain evidence="2">D49</strain>
    </source>
</reference>
<sequence length="475" mass="50393">MAPKPQGRKNSLAGKDISAMSKTPQKSLMLPPPDPQVPHAILEPEMNALSGCLKNAAVKTGQIYGFYADTRKLGIANHAPKPPRSLTASLGREVEKYDQLLDAMESHLLRAIAALQRDLKREEERLKSAEEAAVATRTRSKSASLSPTSSRIALLPMSESTGVQDPSDCVPNAPMPTPTNSPPAPPSSAGPGRRPSAISISSLHRPAFPHKLDLSSTALRISPEEASMFSSGLASPVTLAPKSARPTGPNEFQADSDFMAAFASSTQAIDLTMEPNSDDVKMTTENVGGTVDKPIELDLEGMDMDMAMDLFGDTAETTSNDATSNMDGLFSPINMESEANQVNSIVKTESPFIESLGQTSNPDDIFSSLNVQVDSSVPQQLKDAISVTRSAPSPASLLESFETASQLQAMSTNNIPVASESSFDINSLDLTNLSPSFFNSAPDSDMNFSQIDMDQFLATVGEGQVGGEGEKLGTT</sequence>
<dbReference type="AlphaFoldDB" id="A0A9P7GP88"/>
<reference evidence="2" key="2">
    <citation type="submission" date="2021-10" db="EMBL/GenBank/DDBJ databases">
        <title>Phylogenomics reveals ancestral predisposition of the termite-cultivated fungus Termitomyces towards a domesticated lifestyle.</title>
        <authorList>
            <person name="Auxier B."/>
            <person name="Grum-Grzhimaylo A."/>
            <person name="Cardenas M.E."/>
            <person name="Lodge J.D."/>
            <person name="Laessoe T."/>
            <person name="Pedersen O."/>
            <person name="Smith M.E."/>
            <person name="Kuyper T.W."/>
            <person name="Franco-Molano E.A."/>
            <person name="Baroni T.J."/>
            <person name="Aanen D.K."/>
        </authorList>
    </citation>
    <scope>NUCLEOTIDE SEQUENCE</scope>
    <source>
        <strain evidence="2">D49</strain>
    </source>
</reference>
<proteinExistence type="predicted"/>
<protein>
    <submittedName>
        <fullName evidence="2">Uncharacterized protein</fullName>
    </submittedName>
</protein>
<feature type="compositionally biased region" description="Polar residues" evidence="1">
    <location>
        <begin position="141"/>
        <end position="151"/>
    </location>
</feature>
<dbReference type="Proteomes" id="UP000717328">
    <property type="component" value="Unassembled WGS sequence"/>
</dbReference>
<name>A0A9P7GP88_9AGAR</name>
<gene>
    <name evidence="2" type="ORF">H0H81_005128</name>
</gene>
<dbReference type="OrthoDB" id="3365514at2759"/>
<accession>A0A9P7GP88</accession>
<evidence type="ECO:0000313" key="2">
    <source>
        <dbReference type="EMBL" id="KAG5654279.1"/>
    </source>
</evidence>
<keyword evidence="3" id="KW-1185">Reference proteome</keyword>
<evidence type="ECO:0000256" key="1">
    <source>
        <dbReference type="SAM" id="MobiDB-lite"/>
    </source>
</evidence>
<feature type="compositionally biased region" description="Pro residues" evidence="1">
    <location>
        <begin position="173"/>
        <end position="188"/>
    </location>
</feature>
<comment type="caution">
    <text evidence="2">The sequence shown here is derived from an EMBL/GenBank/DDBJ whole genome shotgun (WGS) entry which is preliminary data.</text>
</comment>
<evidence type="ECO:0000313" key="3">
    <source>
        <dbReference type="Proteomes" id="UP000717328"/>
    </source>
</evidence>
<dbReference type="EMBL" id="JABCKI010000013">
    <property type="protein sequence ID" value="KAG5654279.1"/>
    <property type="molecule type" value="Genomic_DNA"/>
</dbReference>
<feature type="region of interest" description="Disordered" evidence="1">
    <location>
        <begin position="130"/>
        <end position="198"/>
    </location>
</feature>
<feature type="region of interest" description="Disordered" evidence="1">
    <location>
        <begin position="1"/>
        <end position="37"/>
    </location>
</feature>
<organism evidence="2 3">
    <name type="scientific">Sphagnurus paluster</name>
    <dbReference type="NCBI Taxonomy" id="117069"/>
    <lineage>
        <taxon>Eukaryota</taxon>
        <taxon>Fungi</taxon>
        <taxon>Dikarya</taxon>
        <taxon>Basidiomycota</taxon>
        <taxon>Agaricomycotina</taxon>
        <taxon>Agaricomycetes</taxon>
        <taxon>Agaricomycetidae</taxon>
        <taxon>Agaricales</taxon>
        <taxon>Tricholomatineae</taxon>
        <taxon>Lyophyllaceae</taxon>
        <taxon>Sphagnurus</taxon>
    </lineage>
</organism>